<dbReference type="InterPro" id="IPR052895">
    <property type="entry name" value="HetReg/Transcr_Mod"/>
</dbReference>
<reference evidence="3" key="1">
    <citation type="submission" date="2023-06" db="EMBL/GenBank/DDBJ databases">
        <title>Conoideocrella luteorostrata (Hypocreales: Clavicipitaceae), a potential biocontrol fungus for elongate hemlock scale in United States Christmas tree production areas.</title>
        <authorList>
            <person name="Barrett H."/>
            <person name="Lovett B."/>
            <person name="Macias A.M."/>
            <person name="Stajich J.E."/>
            <person name="Kasson M.T."/>
        </authorList>
    </citation>
    <scope>NUCLEOTIDE SEQUENCE</scope>
    <source>
        <strain evidence="3">ARSEF 14590</strain>
    </source>
</reference>
<feature type="domain" description="Heterokaryon incompatibility" evidence="2">
    <location>
        <begin position="231"/>
        <end position="349"/>
    </location>
</feature>
<comment type="caution">
    <text evidence="3">The sequence shown here is derived from an EMBL/GenBank/DDBJ whole genome shotgun (WGS) entry which is preliminary data.</text>
</comment>
<keyword evidence="4" id="KW-1185">Reference proteome</keyword>
<dbReference type="PROSITE" id="PS50297">
    <property type="entry name" value="ANK_REP_REGION"/>
    <property type="match status" value="2"/>
</dbReference>
<dbReference type="AlphaFoldDB" id="A0AAJ0G4A4"/>
<dbReference type="PANTHER" id="PTHR24148">
    <property type="entry name" value="ANKYRIN REPEAT DOMAIN-CONTAINING PROTEIN 39 HOMOLOG-RELATED"/>
    <property type="match status" value="1"/>
</dbReference>
<dbReference type="Pfam" id="PF06985">
    <property type="entry name" value="HET"/>
    <property type="match status" value="1"/>
</dbReference>
<dbReference type="InterPro" id="IPR002110">
    <property type="entry name" value="Ankyrin_rpt"/>
</dbReference>
<dbReference type="PROSITE" id="PS50088">
    <property type="entry name" value="ANK_REPEAT"/>
    <property type="match status" value="2"/>
</dbReference>
<proteinExistence type="predicted"/>
<evidence type="ECO:0000313" key="4">
    <source>
        <dbReference type="Proteomes" id="UP001251528"/>
    </source>
</evidence>
<gene>
    <name evidence="3" type="ORF">QQS21_000077</name>
</gene>
<dbReference type="PANTHER" id="PTHR24148:SF64">
    <property type="entry name" value="HETEROKARYON INCOMPATIBILITY DOMAIN-CONTAINING PROTEIN"/>
    <property type="match status" value="1"/>
</dbReference>
<name>A0AAJ0G4A4_9HYPO</name>
<dbReference type="InterPro" id="IPR036770">
    <property type="entry name" value="Ankyrin_rpt-contain_sf"/>
</dbReference>
<dbReference type="Gene3D" id="1.25.40.20">
    <property type="entry name" value="Ankyrin repeat-containing domain"/>
    <property type="match status" value="1"/>
</dbReference>
<evidence type="ECO:0000259" key="2">
    <source>
        <dbReference type="Pfam" id="PF06985"/>
    </source>
</evidence>
<evidence type="ECO:0000313" key="3">
    <source>
        <dbReference type="EMBL" id="KAK2616988.1"/>
    </source>
</evidence>
<dbReference type="Pfam" id="PF12796">
    <property type="entry name" value="Ank_2"/>
    <property type="match status" value="1"/>
</dbReference>
<dbReference type="SMART" id="SM00248">
    <property type="entry name" value="ANK"/>
    <property type="match status" value="3"/>
</dbReference>
<evidence type="ECO:0000256" key="1">
    <source>
        <dbReference type="PROSITE-ProRule" id="PRU00023"/>
    </source>
</evidence>
<dbReference type="EMBL" id="JASWJB010000001">
    <property type="protein sequence ID" value="KAK2616988.1"/>
    <property type="molecule type" value="Genomic_DNA"/>
</dbReference>
<organism evidence="3 4">
    <name type="scientific">Conoideocrella luteorostrata</name>
    <dbReference type="NCBI Taxonomy" id="1105319"/>
    <lineage>
        <taxon>Eukaryota</taxon>
        <taxon>Fungi</taxon>
        <taxon>Dikarya</taxon>
        <taxon>Ascomycota</taxon>
        <taxon>Pezizomycotina</taxon>
        <taxon>Sordariomycetes</taxon>
        <taxon>Hypocreomycetidae</taxon>
        <taxon>Hypocreales</taxon>
        <taxon>Clavicipitaceae</taxon>
        <taxon>Conoideocrella</taxon>
    </lineage>
</organism>
<feature type="repeat" description="ANK" evidence="1">
    <location>
        <begin position="127"/>
        <end position="159"/>
    </location>
</feature>
<accession>A0AAJ0G4A4</accession>
<dbReference type="Proteomes" id="UP001251528">
    <property type="component" value="Unassembled WGS sequence"/>
</dbReference>
<dbReference type="InterPro" id="IPR010730">
    <property type="entry name" value="HET"/>
</dbReference>
<keyword evidence="1" id="KW-0040">ANK repeat</keyword>
<dbReference type="SUPFAM" id="SSF48403">
    <property type="entry name" value="Ankyrin repeat"/>
    <property type="match status" value="1"/>
</dbReference>
<sequence length="859" mass="96480">MMASADISPLPFKYNKLPTPSSIRLLQRLNPADDGTLHFSLITQDLNDQNHVPYTCLSYTWGNPFAHGRKFRDHFDAVAPQYDEKNKVRVFVDGEPMFIQRNLHDALSMIPRDAYREYANRPLDGTSGQRYLHIAAYKGRADNVESWFHRGADINQLDDNNHNGLHYAADQGQMECVKRLLGCGCKPDVKDSLGKLPADLAREKGHDEVAALLERASDSRDEDPYMQNIVSLRTIPSPLIWADAICINQGDVAEKSGQVTMMDRIYSKAMYVIAWLGPPDSICDVGMRTLETLSSHLKVFKDSGIDPFSGKDKEKYTEAGIPYISYEDWAALAGLYQRQWFRRAWIVQEAALPEALLMYIGDKAITWRELGQVAEAIRYLEAQLGSRASASFVPLDEPAVSVVWNMAEVSKWRRFKSAAAEEDEKAKEYKSHFALQHLVYNFWTFNASDPRDKVFAYYGLLNIFGGERRNTDYVLTVATVYAMATRELIKSEGTLFALSACVFPLHRRKDIPSWVPDYSLPGKNAVPRNFAVDKGLEYIEPPTPGDPASLTLNVKGYFIGLVSSIGARSGTKPSEKLLFDPTWLTMPLSLRGKGGYQEGTSLSSILWTTLCMDMSSGSIFDPSIYGNKAPAEQGIEFRFFVLLAILAAADGKIRDKLGLETTTKYDLVFSHLEYDPMKQDMEPILADLDAFQEHDGDQCWLPTREEVLRYWSDFRCGLLRNAEVDNDEGPTDFYLPAGVDQKNSRPIGNGYVMPHSRMARRCMGFITAYGDVYGGRHLITVNDKYLGMASLATKPKDEVWVLPGLNAFAVLRPIELDATANNEIGGKRYEFMGSSYIGGMMYGEVVPLLKSKLEDIILI</sequence>
<feature type="repeat" description="ANK" evidence="1">
    <location>
        <begin position="160"/>
        <end position="192"/>
    </location>
</feature>
<protein>
    <recommendedName>
        <fullName evidence="2">Heterokaryon incompatibility domain-containing protein</fullName>
    </recommendedName>
</protein>